<sequence length="74" mass="8883">MRVWHFYVLVSKAFIYDFKWVKEKYEGNLRTYSCRNACVVDDDMGRVLSDEKMKEIFYMVLKASWSTSATRIPE</sequence>
<evidence type="ECO:0000313" key="1">
    <source>
        <dbReference type="EMBL" id="KAK7306973.1"/>
    </source>
</evidence>
<dbReference type="Proteomes" id="UP001367508">
    <property type="component" value="Unassembled WGS sequence"/>
</dbReference>
<comment type="caution">
    <text evidence="1">The sequence shown here is derived from an EMBL/GenBank/DDBJ whole genome shotgun (WGS) entry which is preliminary data.</text>
</comment>
<name>A0AAN9JZ43_CANGL</name>
<protein>
    <submittedName>
        <fullName evidence="1">Uncharacterized protein</fullName>
    </submittedName>
</protein>
<reference evidence="1 2" key="1">
    <citation type="submission" date="2024-01" db="EMBL/GenBank/DDBJ databases">
        <title>The genomes of 5 underutilized Papilionoideae crops provide insights into root nodulation and disease resistanc.</title>
        <authorList>
            <person name="Jiang F."/>
        </authorList>
    </citation>
    <scope>NUCLEOTIDE SEQUENCE [LARGE SCALE GENOMIC DNA]</scope>
    <source>
        <strain evidence="1">LVBAO_FW01</strain>
        <tissue evidence="1">Leaves</tissue>
    </source>
</reference>
<gene>
    <name evidence="1" type="ORF">VNO77_39633</name>
</gene>
<organism evidence="1 2">
    <name type="scientific">Canavalia gladiata</name>
    <name type="common">Sword bean</name>
    <name type="synonym">Dolichos gladiatus</name>
    <dbReference type="NCBI Taxonomy" id="3824"/>
    <lineage>
        <taxon>Eukaryota</taxon>
        <taxon>Viridiplantae</taxon>
        <taxon>Streptophyta</taxon>
        <taxon>Embryophyta</taxon>
        <taxon>Tracheophyta</taxon>
        <taxon>Spermatophyta</taxon>
        <taxon>Magnoliopsida</taxon>
        <taxon>eudicotyledons</taxon>
        <taxon>Gunneridae</taxon>
        <taxon>Pentapetalae</taxon>
        <taxon>rosids</taxon>
        <taxon>fabids</taxon>
        <taxon>Fabales</taxon>
        <taxon>Fabaceae</taxon>
        <taxon>Papilionoideae</taxon>
        <taxon>50 kb inversion clade</taxon>
        <taxon>NPAAA clade</taxon>
        <taxon>indigoferoid/millettioid clade</taxon>
        <taxon>Phaseoleae</taxon>
        <taxon>Canavalia</taxon>
    </lineage>
</organism>
<keyword evidence="2" id="KW-1185">Reference proteome</keyword>
<dbReference type="AlphaFoldDB" id="A0AAN9JZ43"/>
<dbReference type="EMBL" id="JAYMYQ010000010">
    <property type="protein sequence ID" value="KAK7306973.1"/>
    <property type="molecule type" value="Genomic_DNA"/>
</dbReference>
<accession>A0AAN9JZ43</accession>
<proteinExistence type="predicted"/>
<evidence type="ECO:0000313" key="2">
    <source>
        <dbReference type="Proteomes" id="UP001367508"/>
    </source>
</evidence>